<evidence type="ECO:0000313" key="11">
    <source>
        <dbReference type="EMBL" id="CTQ34518.1"/>
    </source>
</evidence>
<keyword evidence="9" id="KW-0732">Signal</keyword>
<dbReference type="Gene3D" id="1.10.760.10">
    <property type="entry name" value="Cytochrome c-like domain"/>
    <property type="match status" value="1"/>
</dbReference>
<accession>A0A0M6XUT2</accession>
<dbReference type="GO" id="GO:0009055">
    <property type="term" value="F:electron transfer activity"/>
    <property type="evidence" value="ECO:0007669"/>
    <property type="project" value="InterPro"/>
</dbReference>
<proteinExistence type="predicted"/>
<keyword evidence="6" id="KW-0249">Electron transport</keyword>
<evidence type="ECO:0000256" key="5">
    <source>
        <dbReference type="ARBA" id="ARBA00022723"/>
    </source>
</evidence>
<dbReference type="RefSeq" id="WP_055683881.1">
    <property type="nucleotide sequence ID" value="NZ_CXPG01000022.1"/>
</dbReference>
<dbReference type="OrthoDB" id="9811281at2"/>
<keyword evidence="3 8" id="KW-0349">Heme</keyword>
<dbReference type="Proteomes" id="UP000048908">
    <property type="component" value="Unassembled WGS sequence"/>
</dbReference>
<dbReference type="AlphaFoldDB" id="A0A0M6XUT2"/>
<dbReference type="SUPFAM" id="SSF46626">
    <property type="entry name" value="Cytochrome c"/>
    <property type="match status" value="1"/>
</dbReference>
<dbReference type="InterPro" id="IPR036909">
    <property type="entry name" value="Cyt_c-like_dom_sf"/>
</dbReference>
<keyword evidence="4" id="KW-0679">Respiratory chain</keyword>
<comment type="cofactor">
    <cofactor evidence="1">
        <name>heme c</name>
        <dbReference type="ChEBI" id="CHEBI:61717"/>
    </cofactor>
</comment>
<keyword evidence="2" id="KW-0813">Transport</keyword>
<evidence type="ECO:0000313" key="12">
    <source>
        <dbReference type="Proteomes" id="UP000048908"/>
    </source>
</evidence>
<dbReference type="PRINTS" id="PR00605">
    <property type="entry name" value="CYTCHROMECIC"/>
</dbReference>
<dbReference type="PANTHER" id="PTHR35008">
    <property type="entry name" value="BLL4482 PROTEIN-RELATED"/>
    <property type="match status" value="1"/>
</dbReference>
<organism evidence="11 12">
    <name type="scientific">Jannaschia rubra</name>
    <dbReference type="NCBI Taxonomy" id="282197"/>
    <lineage>
        <taxon>Bacteria</taxon>
        <taxon>Pseudomonadati</taxon>
        <taxon>Pseudomonadota</taxon>
        <taxon>Alphaproteobacteria</taxon>
        <taxon>Rhodobacterales</taxon>
        <taxon>Roseobacteraceae</taxon>
        <taxon>Jannaschia</taxon>
    </lineage>
</organism>
<dbReference type="GO" id="GO:0020037">
    <property type="term" value="F:heme binding"/>
    <property type="evidence" value="ECO:0007669"/>
    <property type="project" value="InterPro"/>
</dbReference>
<dbReference type="PANTHER" id="PTHR35008:SF4">
    <property type="entry name" value="BLL4482 PROTEIN"/>
    <property type="match status" value="1"/>
</dbReference>
<dbReference type="PROSITE" id="PS51007">
    <property type="entry name" value="CYTC"/>
    <property type="match status" value="1"/>
</dbReference>
<feature type="chain" id="PRO_5005807205" evidence="9">
    <location>
        <begin position="24"/>
        <end position="159"/>
    </location>
</feature>
<sequence length="159" mass="16802">MRGVAIGLAGAGALAVVAWMATAQQPDGAVEGLTFAGEPVTAAEVALGQEIYAQSCASCHGADLEGQPDWRRRLEDGRMPAPPHDETGHTWHHADGQLFTITKQGVGAVVPGYESDMPAFGDSLTDAEIRATLAYIKSTWPERERAFQAEVTAKAEAGR</sequence>
<evidence type="ECO:0000256" key="8">
    <source>
        <dbReference type="PROSITE-ProRule" id="PRU00433"/>
    </source>
</evidence>
<evidence type="ECO:0000256" key="6">
    <source>
        <dbReference type="ARBA" id="ARBA00022982"/>
    </source>
</evidence>
<dbReference type="GO" id="GO:0005506">
    <property type="term" value="F:iron ion binding"/>
    <property type="evidence" value="ECO:0007669"/>
    <property type="project" value="InterPro"/>
</dbReference>
<protein>
    <submittedName>
        <fullName evidence="11">Cytochrome c oxidase subunit III</fullName>
    </submittedName>
</protein>
<evidence type="ECO:0000256" key="2">
    <source>
        <dbReference type="ARBA" id="ARBA00022448"/>
    </source>
</evidence>
<dbReference type="InterPro" id="IPR051459">
    <property type="entry name" value="Cytochrome_c-type_DH"/>
</dbReference>
<keyword evidence="5 8" id="KW-0479">Metal-binding</keyword>
<dbReference type="InterPro" id="IPR009056">
    <property type="entry name" value="Cyt_c-like_dom"/>
</dbReference>
<keyword evidence="12" id="KW-1185">Reference proteome</keyword>
<reference evidence="11 12" key="1">
    <citation type="submission" date="2015-07" db="EMBL/GenBank/DDBJ databases">
        <authorList>
            <person name="Noorani M."/>
        </authorList>
    </citation>
    <scope>NUCLEOTIDE SEQUENCE [LARGE SCALE GENOMIC DNA]</scope>
    <source>
        <strain evidence="11 12">CECT 5088</strain>
    </source>
</reference>
<evidence type="ECO:0000259" key="10">
    <source>
        <dbReference type="PROSITE" id="PS51007"/>
    </source>
</evidence>
<gene>
    <name evidence="11" type="primary">ccoP_1</name>
    <name evidence="11" type="ORF">JAN5088_03314</name>
</gene>
<dbReference type="Pfam" id="PF00034">
    <property type="entry name" value="Cytochrom_C"/>
    <property type="match status" value="1"/>
</dbReference>
<dbReference type="EMBL" id="CXPG01000022">
    <property type="protein sequence ID" value="CTQ34518.1"/>
    <property type="molecule type" value="Genomic_DNA"/>
</dbReference>
<evidence type="ECO:0000256" key="9">
    <source>
        <dbReference type="SAM" id="SignalP"/>
    </source>
</evidence>
<feature type="signal peptide" evidence="9">
    <location>
        <begin position="1"/>
        <end position="23"/>
    </location>
</feature>
<name>A0A0M6XUT2_9RHOB</name>
<evidence type="ECO:0000256" key="1">
    <source>
        <dbReference type="ARBA" id="ARBA00001926"/>
    </source>
</evidence>
<evidence type="ECO:0000256" key="4">
    <source>
        <dbReference type="ARBA" id="ARBA00022660"/>
    </source>
</evidence>
<evidence type="ECO:0000256" key="3">
    <source>
        <dbReference type="ARBA" id="ARBA00022617"/>
    </source>
</evidence>
<keyword evidence="7 8" id="KW-0408">Iron</keyword>
<feature type="domain" description="Cytochrome c" evidence="10">
    <location>
        <begin position="43"/>
        <end position="140"/>
    </location>
</feature>
<evidence type="ECO:0000256" key="7">
    <source>
        <dbReference type="ARBA" id="ARBA00023004"/>
    </source>
</evidence>
<dbReference type="InterPro" id="IPR008168">
    <property type="entry name" value="Cyt_C_IC"/>
</dbReference>